<dbReference type="FunFam" id="3.60.21.10:FF:000020">
    <property type="entry name" value="NT5E isoform 4"/>
    <property type="match status" value="1"/>
</dbReference>
<sequence>MSVFSNGGFFRVGLCLVIVVSALCEPVRGRGTKGGGRELFELSLIHINDFHARFEQTSPSSGICLEGQEESCVGGIARIATVVKDLVKERPNPIFLNAGDNFQGTLWYTKFKWNVTAEFMNMLPHDALTLGNHEFDDTIAGVIPFLENVNAPFVVANIDDSEEPSIQGKYKKSIVIERQGRKIGILGYVLRTFYELSSTGKLKFLDEVETVKKEAAELKSQGVDIIIALSHAGLDVDREVAAAVSDVDVIVGGHSHSFLFSGTPPTGDYPVDSYPVIVEHPGGHKVLIVQAYAYSKYVGNISVWFDDEGEYIAWEGSPILLDYSIPEDPDVVKAMRPWKEIIDAEGSRVIGSTKVFLDASSGACRKGECNFGNLITNAFIDESVKLAQPGSWTRAAIALINSGGIRTSIFETGADGNITYADLLTAQPFENTVDIIELQGKHLLEALEFSVSRSYSSFRGNGRHKRDLEAREFSGQGFLQMSGIQVTFDLSRPVMSRVVRVAVRCAECRVPEYEPLNLEKWYQISLCSYLVSGGDGFTVIANNARNHFTGRVDYEVLIDYISKNSPIITGIEENIHITQETG</sequence>
<feature type="chain" id="PRO_5001645441" description="apyrase" evidence="12">
    <location>
        <begin position="30"/>
        <end position="582"/>
    </location>
</feature>
<evidence type="ECO:0000256" key="4">
    <source>
        <dbReference type="ARBA" id="ARBA00022442"/>
    </source>
</evidence>
<evidence type="ECO:0000256" key="6">
    <source>
        <dbReference type="ARBA" id="ARBA00022656"/>
    </source>
</evidence>
<evidence type="ECO:0000256" key="1">
    <source>
        <dbReference type="ARBA" id="ARBA00004613"/>
    </source>
</evidence>
<dbReference type="GO" id="GO:0000166">
    <property type="term" value="F:nucleotide binding"/>
    <property type="evidence" value="ECO:0007669"/>
    <property type="project" value="UniProtKB-KW"/>
</dbReference>
<dbReference type="GO" id="GO:0006196">
    <property type="term" value="P:AMP catabolic process"/>
    <property type="evidence" value="ECO:0007669"/>
    <property type="project" value="TreeGrafter"/>
</dbReference>
<dbReference type="Gene3D" id="3.90.780.10">
    <property type="entry name" value="5'-Nucleotidase, C-terminal domain"/>
    <property type="match status" value="1"/>
</dbReference>
<name>A0A067RQX4_ZOONE</name>
<dbReference type="PRINTS" id="PR01607">
    <property type="entry name" value="APYRASEFAMLY"/>
</dbReference>
<dbReference type="CDD" id="cd07409">
    <property type="entry name" value="MPP_CD73_N"/>
    <property type="match status" value="1"/>
</dbReference>
<dbReference type="InterPro" id="IPR004843">
    <property type="entry name" value="Calcineurin-like_PHP"/>
</dbReference>
<organism evidence="15 16">
    <name type="scientific">Zootermopsis nevadensis</name>
    <name type="common">Dampwood termite</name>
    <dbReference type="NCBI Taxonomy" id="136037"/>
    <lineage>
        <taxon>Eukaryota</taxon>
        <taxon>Metazoa</taxon>
        <taxon>Ecdysozoa</taxon>
        <taxon>Arthropoda</taxon>
        <taxon>Hexapoda</taxon>
        <taxon>Insecta</taxon>
        <taxon>Pterygota</taxon>
        <taxon>Neoptera</taxon>
        <taxon>Polyneoptera</taxon>
        <taxon>Dictyoptera</taxon>
        <taxon>Blattodea</taxon>
        <taxon>Blattoidea</taxon>
        <taxon>Termitoidae</taxon>
        <taxon>Termopsidae</taxon>
        <taxon>Zootermopsis</taxon>
    </lineage>
</organism>
<keyword evidence="16" id="KW-1185">Reference proteome</keyword>
<dbReference type="PANTHER" id="PTHR11575:SF32">
    <property type="entry name" value="APYRASE-LIKE PROTEIN"/>
    <property type="match status" value="1"/>
</dbReference>
<keyword evidence="5" id="KW-0964">Secreted</keyword>
<feature type="domain" description="Calcineurin-like phosphoesterase" evidence="13">
    <location>
        <begin position="44"/>
        <end position="257"/>
    </location>
</feature>
<evidence type="ECO:0000256" key="8">
    <source>
        <dbReference type="ARBA" id="ARBA00022729"/>
    </source>
</evidence>
<evidence type="ECO:0000313" key="16">
    <source>
        <dbReference type="Proteomes" id="UP000027135"/>
    </source>
</evidence>
<keyword evidence="7" id="KW-0479">Metal-binding</keyword>
<evidence type="ECO:0000256" key="10">
    <source>
        <dbReference type="ARBA" id="ARBA00022801"/>
    </source>
</evidence>
<dbReference type="InterPro" id="IPR006179">
    <property type="entry name" value="5_nucleotidase/apyrase"/>
</dbReference>
<dbReference type="OMA" id="NVFPFEN"/>
<gene>
    <name evidence="15" type="ORF">L798_10913</name>
</gene>
<dbReference type="GO" id="GO:0004050">
    <property type="term" value="F:apyrase activity"/>
    <property type="evidence" value="ECO:0007669"/>
    <property type="project" value="UniProtKB-EC"/>
</dbReference>
<evidence type="ECO:0000259" key="14">
    <source>
        <dbReference type="Pfam" id="PF02872"/>
    </source>
</evidence>
<dbReference type="GO" id="GO:0008253">
    <property type="term" value="F:5'-nucleotidase activity"/>
    <property type="evidence" value="ECO:0007669"/>
    <property type="project" value="TreeGrafter"/>
</dbReference>
<dbReference type="eggNOG" id="KOG4419">
    <property type="taxonomic scope" value="Eukaryota"/>
</dbReference>
<evidence type="ECO:0000256" key="9">
    <source>
        <dbReference type="ARBA" id="ARBA00022741"/>
    </source>
</evidence>
<evidence type="ECO:0000256" key="11">
    <source>
        <dbReference type="ARBA" id="ARBA00023240"/>
    </source>
</evidence>
<dbReference type="InParanoid" id="A0A067RQX4"/>
<dbReference type="Pfam" id="PF02872">
    <property type="entry name" value="5_nucleotid_C"/>
    <property type="match status" value="1"/>
</dbReference>
<keyword evidence="9 12" id="KW-0547">Nucleotide-binding</keyword>
<dbReference type="GO" id="GO:0046872">
    <property type="term" value="F:metal ion binding"/>
    <property type="evidence" value="ECO:0007669"/>
    <property type="project" value="UniProtKB-KW"/>
</dbReference>
<evidence type="ECO:0000256" key="2">
    <source>
        <dbReference type="ARBA" id="ARBA00006654"/>
    </source>
</evidence>
<dbReference type="GO" id="GO:0005576">
    <property type="term" value="C:extracellular region"/>
    <property type="evidence" value="ECO:0007669"/>
    <property type="project" value="UniProtKB-SubCell"/>
</dbReference>
<dbReference type="FunFam" id="3.90.780.10:FF:000001">
    <property type="entry name" value="NT5E isoform 3"/>
    <property type="match status" value="1"/>
</dbReference>
<keyword evidence="8 12" id="KW-0732">Signal</keyword>
<evidence type="ECO:0000256" key="7">
    <source>
        <dbReference type="ARBA" id="ARBA00022723"/>
    </source>
</evidence>
<dbReference type="STRING" id="136037.A0A067RQX4"/>
<dbReference type="FunCoup" id="A0A067RQX4">
    <property type="interactions" value="26"/>
</dbReference>
<evidence type="ECO:0000259" key="13">
    <source>
        <dbReference type="Pfam" id="PF00149"/>
    </source>
</evidence>
<keyword evidence="6" id="KW-0800">Toxin</keyword>
<dbReference type="Proteomes" id="UP000027135">
    <property type="component" value="Unassembled WGS sequence"/>
</dbReference>
<accession>A0A067RQX4</accession>
<dbReference type="PANTHER" id="PTHR11575">
    <property type="entry name" value="5'-NUCLEOTIDASE-RELATED"/>
    <property type="match status" value="1"/>
</dbReference>
<protein>
    <recommendedName>
        <fullName evidence="3">apyrase</fullName>
        <ecNumber evidence="3">3.6.1.5</ecNumber>
    </recommendedName>
</protein>
<dbReference type="InterPro" id="IPR006146">
    <property type="entry name" value="5'-Nucleotdase_CS"/>
</dbReference>
<evidence type="ECO:0000256" key="3">
    <source>
        <dbReference type="ARBA" id="ARBA00012148"/>
    </source>
</evidence>
<evidence type="ECO:0000313" key="15">
    <source>
        <dbReference type="EMBL" id="KDR23050.1"/>
    </source>
</evidence>
<reference evidence="15 16" key="1">
    <citation type="journal article" date="2014" name="Nat. Commun.">
        <title>Molecular traces of alternative social organization in a termite genome.</title>
        <authorList>
            <person name="Terrapon N."/>
            <person name="Li C."/>
            <person name="Robertson H.M."/>
            <person name="Ji L."/>
            <person name="Meng X."/>
            <person name="Booth W."/>
            <person name="Chen Z."/>
            <person name="Childers C.P."/>
            <person name="Glastad K.M."/>
            <person name="Gokhale K."/>
            <person name="Gowin J."/>
            <person name="Gronenberg W."/>
            <person name="Hermansen R.A."/>
            <person name="Hu H."/>
            <person name="Hunt B.G."/>
            <person name="Huylmans A.K."/>
            <person name="Khalil S.M."/>
            <person name="Mitchell R.D."/>
            <person name="Munoz-Torres M.C."/>
            <person name="Mustard J.A."/>
            <person name="Pan H."/>
            <person name="Reese J.T."/>
            <person name="Scharf M.E."/>
            <person name="Sun F."/>
            <person name="Vogel H."/>
            <person name="Xiao J."/>
            <person name="Yang W."/>
            <person name="Yang Z."/>
            <person name="Yang Z."/>
            <person name="Zhou J."/>
            <person name="Zhu J."/>
            <person name="Brent C.S."/>
            <person name="Elsik C.G."/>
            <person name="Goodisman M.A."/>
            <person name="Liberles D.A."/>
            <person name="Roe R.M."/>
            <person name="Vargo E.L."/>
            <person name="Vilcinskas A."/>
            <person name="Wang J."/>
            <person name="Bornberg-Bauer E."/>
            <person name="Korb J."/>
            <person name="Zhang G."/>
            <person name="Liebig J."/>
        </authorList>
    </citation>
    <scope>NUCLEOTIDE SEQUENCE [LARGE SCALE GENOMIC DNA]</scope>
    <source>
        <tissue evidence="15">Whole organism</tissue>
    </source>
</reference>
<dbReference type="EC" id="3.6.1.5" evidence="3"/>
<dbReference type="InterPro" id="IPR029052">
    <property type="entry name" value="Metallo-depent_PP-like"/>
</dbReference>
<proteinExistence type="inferred from homology"/>
<evidence type="ECO:0000256" key="5">
    <source>
        <dbReference type="ARBA" id="ARBA00022525"/>
    </source>
</evidence>
<keyword evidence="4" id="KW-1201">Platelet aggregation inhibiting toxin</keyword>
<dbReference type="Pfam" id="PF00149">
    <property type="entry name" value="Metallophos"/>
    <property type="match status" value="1"/>
</dbReference>
<dbReference type="EMBL" id="KK852475">
    <property type="protein sequence ID" value="KDR23050.1"/>
    <property type="molecule type" value="Genomic_DNA"/>
</dbReference>
<dbReference type="InterPro" id="IPR008334">
    <property type="entry name" value="5'-Nucleotdase_C"/>
</dbReference>
<dbReference type="SUPFAM" id="SSF56300">
    <property type="entry name" value="Metallo-dependent phosphatases"/>
    <property type="match status" value="1"/>
</dbReference>
<feature type="domain" description="5'-Nucleotidase C-terminal" evidence="14">
    <location>
        <begin position="349"/>
        <end position="540"/>
    </location>
</feature>
<dbReference type="PROSITE" id="PS00785">
    <property type="entry name" value="5_NUCLEOTIDASE_1"/>
    <property type="match status" value="1"/>
</dbReference>
<feature type="signal peptide" evidence="12">
    <location>
        <begin position="1"/>
        <end position="29"/>
    </location>
</feature>
<dbReference type="GO" id="GO:0005886">
    <property type="term" value="C:plasma membrane"/>
    <property type="evidence" value="ECO:0007669"/>
    <property type="project" value="TreeGrafter"/>
</dbReference>
<dbReference type="AlphaFoldDB" id="A0A067RQX4"/>
<keyword evidence="11" id="KW-1199">Hemostasis impairing toxin</keyword>
<dbReference type="GO" id="GO:0090729">
    <property type="term" value="F:toxin activity"/>
    <property type="evidence" value="ECO:0007669"/>
    <property type="project" value="UniProtKB-KW"/>
</dbReference>
<dbReference type="PROSITE" id="PS00786">
    <property type="entry name" value="5_NUCLEOTIDASE_2"/>
    <property type="match status" value="1"/>
</dbReference>
<dbReference type="Gene3D" id="3.60.21.10">
    <property type="match status" value="1"/>
</dbReference>
<evidence type="ECO:0000256" key="12">
    <source>
        <dbReference type="RuleBase" id="RU362119"/>
    </source>
</evidence>
<keyword evidence="10 12" id="KW-0378">Hydrolase</keyword>
<dbReference type="InterPro" id="IPR036907">
    <property type="entry name" value="5'-Nucleotdase_C_sf"/>
</dbReference>
<dbReference type="SUPFAM" id="SSF55816">
    <property type="entry name" value="5'-nucleotidase (syn. UDP-sugar hydrolase), C-terminal domain"/>
    <property type="match status" value="1"/>
</dbReference>
<comment type="subcellular location">
    <subcellularLocation>
        <location evidence="1">Secreted</location>
    </subcellularLocation>
</comment>
<comment type="similarity">
    <text evidence="2 12">Belongs to the 5'-nucleotidase family.</text>
</comment>
<dbReference type="OrthoDB" id="7722975at2759"/>